<feature type="domain" description="Rv2175c C-terminal" evidence="1">
    <location>
        <begin position="35"/>
        <end position="99"/>
    </location>
</feature>
<accession>A0A939LPK6</accession>
<keyword evidence="3" id="KW-1185">Reference proteome</keyword>
<name>A0A939LPK6_9CELL</name>
<evidence type="ECO:0000313" key="2">
    <source>
        <dbReference type="EMBL" id="MBO1750575.1"/>
    </source>
</evidence>
<dbReference type="EMBL" id="JAGEMK010000001">
    <property type="protein sequence ID" value="MBO1750575.1"/>
    <property type="molecule type" value="Genomic_DNA"/>
</dbReference>
<dbReference type="Pfam" id="PF18367">
    <property type="entry name" value="Rv2175c_C"/>
    <property type="match status" value="1"/>
</dbReference>
<dbReference type="InterPro" id="IPR041098">
    <property type="entry name" value="Rv2175c_C"/>
</dbReference>
<protein>
    <submittedName>
        <fullName evidence="2">DNA-binding protein</fullName>
    </submittedName>
</protein>
<dbReference type="Proteomes" id="UP000664209">
    <property type="component" value="Unassembled WGS sequence"/>
</dbReference>
<keyword evidence="2" id="KW-0238">DNA-binding</keyword>
<evidence type="ECO:0000259" key="1">
    <source>
        <dbReference type="Pfam" id="PF18367"/>
    </source>
</evidence>
<sequence length="100" mass="10969">MQEGRFIAVRHGERRILSVPERFLVERADGGWEIVPSLQGTLVLLGDAGLGDEEAIRWLFTPDPSLEGLGNGPVPVRTPIEALAAGHKTEIRRRAQAEAF</sequence>
<organism evidence="2 3">
    <name type="scientific">Actinotalea soli</name>
    <dbReference type="NCBI Taxonomy" id="2819234"/>
    <lineage>
        <taxon>Bacteria</taxon>
        <taxon>Bacillati</taxon>
        <taxon>Actinomycetota</taxon>
        <taxon>Actinomycetes</taxon>
        <taxon>Micrococcales</taxon>
        <taxon>Cellulomonadaceae</taxon>
        <taxon>Actinotalea</taxon>
    </lineage>
</organism>
<reference evidence="2" key="1">
    <citation type="submission" date="2021-03" db="EMBL/GenBank/DDBJ databases">
        <title>Actinotalea soli sp. nov., isolated from soil.</title>
        <authorList>
            <person name="Ping W."/>
            <person name="Zhang J."/>
        </authorList>
    </citation>
    <scope>NUCLEOTIDE SEQUENCE</scope>
    <source>
        <strain evidence="2">BY-33</strain>
    </source>
</reference>
<evidence type="ECO:0000313" key="3">
    <source>
        <dbReference type="Proteomes" id="UP000664209"/>
    </source>
</evidence>
<dbReference type="GO" id="GO:0003677">
    <property type="term" value="F:DNA binding"/>
    <property type="evidence" value="ECO:0007669"/>
    <property type="project" value="UniProtKB-KW"/>
</dbReference>
<gene>
    <name evidence="2" type="ORF">J4G33_02025</name>
</gene>
<proteinExistence type="predicted"/>
<dbReference type="AlphaFoldDB" id="A0A939LPK6"/>
<comment type="caution">
    <text evidence="2">The sequence shown here is derived from an EMBL/GenBank/DDBJ whole genome shotgun (WGS) entry which is preliminary data.</text>
</comment>